<dbReference type="RefSeq" id="WP_141788324.1">
    <property type="nucleotide sequence ID" value="NZ_BAAAKX010000021.1"/>
</dbReference>
<gene>
    <name evidence="2" type="ORF">FB474_1811</name>
</gene>
<dbReference type="PANTHER" id="PTHR43471">
    <property type="entry name" value="ABC TRANSPORTER PERMEASE"/>
    <property type="match status" value="1"/>
</dbReference>
<dbReference type="PANTHER" id="PTHR43471:SF3">
    <property type="entry name" value="ABC TRANSPORTER PERMEASE PROTEIN NATB"/>
    <property type="match status" value="1"/>
</dbReference>
<feature type="transmembrane region" description="Helical" evidence="1">
    <location>
        <begin position="40"/>
        <end position="60"/>
    </location>
</feature>
<dbReference type="GO" id="GO:0005975">
    <property type="term" value="P:carbohydrate metabolic process"/>
    <property type="evidence" value="ECO:0007669"/>
    <property type="project" value="UniProtKB-ARBA"/>
</dbReference>
<keyword evidence="1" id="KW-0472">Membrane</keyword>
<dbReference type="Proteomes" id="UP000319514">
    <property type="component" value="Unassembled WGS sequence"/>
</dbReference>
<reference evidence="2 3" key="1">
    <citation type="submission" date="2019-06" db="EMBL/GenBank/DDBJ databases">
        <title>Sequencing the genomes of 1000 actinobacteria strains.</title>
        <authorList>
            <person name="Klenk H.-P."/>
        </authorList>
    </citation>
    <scope>NUCLEOTIDE SEQUENCE [LARGE SCALE GENOMIC DNA]</scope>
    <source>
        <strain evidence="2 3">DSM 18082</strain>
    </source>
</reference>
<evidence type="ECO:0000313" key="2">
    <source>
        <dbReference type="EMBL" id="TQL60423.1"/>
    </source>
</evidence>
<evidence type="ECO:0000313" key="3">
    <source>
        <dbReference type="Proteomes" id="UP000319514"/>
    </source>
</evidence>
<dbReference type="OrthoDB" id="8563307at2"/>
<organism evidence="2 3">
    <name type="scientific">Oryzihumus leptocrescens</name>
    <dbReference type="NCBI Taxonomy" id="297536"/>
    <lineage>
        <taxon>Bacteria</taxon>
        <taxon>Bacillati</taxon>
        <taxon>Actinomycetota</taxon>
        <taxon>Actinomycetes</taxon>
        <taxon>Micrococcales</taxon>
        <taxon>Intrasporangiaceae</taxon>
        <taxon>Oryzihumus</taxon>
    </lineage>
</organism>
<dbReference type="GO" id="GO:0140359">
    <property type="term" value="F:ABC-type transporter activity"/>
    <property type="evidence" value="ECO:0007669"/>
    <property type="project" value="InterPro"/>
</dbReference>
<keyword evidence="1" id="KW-1133">Transmembrane helix</keyword>
<feature type="transmembrane region" description="Helical" evidence="1">
    <location>
        <begin position="291"/>
        <end position="315"/>
    </location>
</feature>
<dbReference type="EMBL" id="VFOQ01000001">
    <property type="protein sequence ID" value="TQL60423.1"/>
    <property type="molecule type" value="Genomic_DNA"/>
</dbReference>
<protein>
    <submittedName>
        <fullName evidence="2">Putative repeat protein (TIGR01451 family)</fullName>
    </submittedName>
</protein>
<name>A0A542ZJA4_9MICO</name>
<keyword evidence="3" id="KW-1185">Reference proteome</keyword>
<feature type="transmembrane region" description="Helical" evidence="1">
    <location>
        <begin position="72"/>
        <end position="93"/>
    </location>
</feature>
<feature type="transmembrane region" description="Helical" evidence="1">
    <location>
        <begin position="123"/>
        <end position="142"/>
    </location>
</feature>
<dbReference type="InterPro" id="IPR013783">
    <property type="entry name" value="Ig-like_fold"/>
</dbReference>
<feature type="transmembrane region" description="Helical" evidence="1">
    <location>
        <begin position="186"/>
        <end position="203"/>
    </location>
</feature>
<keyword evidence="1" id="KW-0812">Transmembrane</keyword>
<feature type="transmembrane region" description="Helical" evidence="1">
    <location>
        <begin position="450"/>
        <end position="470"/>
    </location>
</feature>
<sequence length="483" mass="51555">MSIAQDLPVAPAHRTTRRAAPVWWLVFRREFVDLWTGGRVLLLLVLFTLIMSVTSVLRQLESQLSLIPPVEMVFLTVLSSITFGLFVGLVIAADSFSGERERATLEPLLLTPVRPRQLVVGKFLAALTPWPLTLLISVPYVWVLGQGDDSIPEALLLGAMLGGLMSIAFTGLAMVISIWSRSNRTSLFASLLVYLIFLIPTQWPGSAQKGDLGYLVQQLNPLQASSEFLEKVIVNNRTVAEKMPYLMAAIYAAAGVLAVLMLVAAPRLRLDVEASRPGRSRWHRGARSEALVGPALVLALLSVPALGLGTAAAAAPSASGGGSGLGITTDLGYKTVNAGDKITFTTVVTNTGSGTSPELSVAMNIVKTTQGEPVDPEDWSPERTQTVDPLAAGEQAKQDWQVNAILEGDYMVYLTVIPKPAGANSTATPVASPGIHLTVNAFKKSNPGGVLPVAIVTPVAMAAIAMVPWWRRRRRGSAEPTEG</sequence>
<dbReference type="GO" id="GO:0005886">
    <property type="term" value="C:plasma membrane"/>
    <property type="evidence" value="ECO:0007669"/>
    <property type="project" value="UniProtKB-SubCell"/>
</dbReference>
<accession>A0A542ZJA4</accession>
<comment type="caution">
    <text evidence="2">The sequence shown here is derived from an EMBL/GenBank/DDBJ whole genome shotgun (WGS) entry which is preliminary data.</text>
</comment>
<proteinExistence type="predicted"/>
<dbReference type="AlphaFoldDB" id="A0A542ZJA4"/>
<evidence type="ECO:0000256" key="1">
    <source>
        <dbReference type="SAM" id="Phobius"/>
    </source>
</evidence>
<feature type="transmembrane region" description="Helical" evidence="1">
    <location>
        <begin position="154"/>
        <end position="179"/>
    </location>
</feature>
<feature type="transmembrane region" description="Helical" evidence="1">
    <location>
        <begin position="245"/>
        <end position="270"/>
    </location>
</feature>
<dbReference type="Gene3D" id="2.60.40.10">
    <property type="entry name" value="Immunoglobulins"/>
    <property type="match status" value="1"/>
</dbReference>
<dbReference type="Pfam" id="PF12679">
    <property type="entry name" value="ABC2_membrane_2"/>
    <property type="match status" value="1"/>
</dbReference>